<dbReference type="Proteomes" id="UP001164250">
    <property type="component" value="Chromosome 4"/>
</dbReference>
<protein>
    <submittedName>
        <fullName evidence="1">Uncharacterized protein</fullName>
    </submittedName>
</protein>
<keyword evidence="2" id="KW-1185">Reference proteome</keyword>
<name>A0ACC1BMX5_9ROSI</name>
<comment type="caution">
    <text evidence="1">The sequence shown here is derived from an EMBL/GenBank/DDBJ whole genome shotgun (WGS) entry which is preliminary data.</text>
</comment>
<evidence type="ECO:0000313" key="1">
    <source>
        <dbReference type="EMBL" id="KAJ0100286.1"/>
    </source>
</evidence>
<proteinExistence type="predicted"/>
<dbReference type="EMBL" id="CM047900">
    <property type="protein sequence ID" value="KAJ0100286.1"/>
    <property type="molecule type" value="Genomic_DNA"/>
</dbReference>
<sequence length="72" mass="8563">MSKFYVLNTLRKDLTEVGVISSQKLTTKINGNPFHYLFVWFYLMVLWTGIEINSRIDMICTDKLVFINVRRM</sequence>
<evidence type="ECO:0000313" key="2">
    <source>
        <dbReference type="Proteomes" id="UP001164250"/>
    </source>
</evidence>
<gene>
    <name evidence="1" type="ORF">Patl1_21492</name>
</gene>
<organism evidence="1 2">
    <name type="scientific">Pistacia atlantica</name>
    <dbReference type="NCBI Taxonomy" id="434234"/>
    <lineage>
        <taxon>Eukaryota</taxon>
        <taxon>Viridiplantae</taxon>
        <taxon>Streptophyta</taxon>
        <taxon>Embryophyta</taxon>
        <taxon>Tracheophyta</taxon>
        <taxon>Spermatophyta</taxon>
        <taxon>Magnoliopsida</taxon>
        <taxon>eudicotyledons</taxon>
        <taxon>Gunneridae</taxon>
        <taxon>Pentapetalae</taxon>
        <taxon>rosids</taxon>
        <taxon>malvids</taxon>
        <taxon>Sapindales</taxon>
        <taxon>Anacardiaceae</taxon>
        <taxon>Pistacia</taxon>
    </lineage>
</organism>
<accession>A0ACC1BMX5</accession>
<reference evidence="2" key="1">
    <citation type="journal article" date="2023" name="G3 (Bethesda)">
        <title>Genome assembly and association tests identify interacting loci associated with vigor, precocity, and sex in interspecific pistachio rootstocks.</title>
        <authorList>
            <person name="Palmer W."/>
            <person name="Jacygrad E."/>
            <person name="Sagayaradj S."/>
            <person name="Cavanaugh K."/>
            <person name="Han R."/>
            <person name="Bertier L."/>
            <person name="Beede B."/>
            <person name="Kafkas S."/>
            <person name="Golino D."/>
            <person name="Preece J."/>
            <person name="Michelmore R."/>
        </authorList>
    </citation>
    <scope>NUCLEOTIDE SEQUENCE [LARGE SCALE GENOMIC DNA]</scope>
</reference>